<dbReference type="Proteomes" id="UP000503003">
    <property type="component" value="Chromosome 1"/>
</dbReference>
<accession>A0A6G7CHD5</accession>
<organism evidence="1 2">
    <name type="scientific">Vibrio ziniensis</name>
    <dbReference type="NCBI Taxonomy" id="2711221"/>
    <lineage>
        <taxon>Bacteria</taxon>
        <taxon>Pseudomonadati</taxon>
        <taxon>Pseudomonadota</taxon>
        <taxon>Gammaproteobacteria</taxon>
        <taxon>Vibrionales</taxon>
        <taxon>Vibrionaceae</taxon>
        <taxon>Vibrio</taxon>
    </lineage>
</organism>
<proteinExistence type="predicted"/>
<dbReference type="InterPro" id="IPR036626">
    <property type="entry name" value="GpW_sf"/>
</dbReference>
<name>A0A6G7CHD5_9VIBR</name>
<dbReference type="AlphaFoldDB" id="A0A6G7CHD5"/>
<reference evidence="1 2" key="1">
    <citation type="submission" date="2020-02" db="EMBL/GenBank/DDBJ databases">
        <title>A complete genome of a marine bacterium Vibrio sp. ZWAL4003 isolated from the mangrove sediment with the ability to degrade polysaccharides.</title>
        <authorList>
            <person name="Wu J."/>
            <person name="Qu W."/>
            <person name="Zeng R."/>
        </authorList>
    </citation>
    <scope>NUCLEOTIDE SEQUENCE [LARGE SCALE GENOMIC DNA]</scope>
    <source>
        <strain evidence="1 2">ZWAL4003</strain>
    </source>
</reference>
<protein>
    <submittedName>
        <fullName evidence="1">Phage tail protein</fullName>
    </submittedName>
</protein>
<evidence type="ECO:0000313" key="1">
    <source>
        <dbReference type="EMBL" id="QIH41446.1"/>
    </source>
</evidence>
<dbReference type="InterPro" id="IPR004174">
    <property type="entry name" value="GpW"/>
</dbReference>
<dbReference type="KEGG" id="vzi:G5S32_05305"/>
<dbReference type="EMBL" id="CP049331">
    <property type="protein sequence ID" value="QIH41446.1"/>
    <property type="molecule type" value="Genomic_DNA"/>
</dbReference>
<dbReference type="GO" id="GO:0019058">
    <property type="term" value="P:viral life cycle"/>
    <property type="evidence" value="ECO:0007669"/>
    <property type="project" value="InterPro"/>
</dbReference>
<keyword evidence="2" id="KW-1185">Reference proteome</keyword>
<dbReference type="Gene3D" id="3.30.1580.10">
    <property type="entry name" value="Head-to-tail joining protein W"/>
    <property type="match status" value="1"/>
</dbReference>
<gene>
    <name evidence="1" type="ORF">G5S32_05305</name>
</gene>
<sequence length="70" mass="7950">MMTLDEMLKEAETAYHKLQTGSLAVSIQKGDRRVDYSRANIHELRAYIDDLKSQLGISNVRRGRPAGARF</sequence>
<evidence type="ECO:0000313" key="2">
    <source>
        <dbReference type="Proteomes" id="UP000503003"/>
    </source>
</evidence>
<dbReference type="Pfam" id="PF02831">
    <property type="entry name" value="gpW"/>
    <property type="match status" value="1"/>
</dbReference>
<dbReference type="SUPFAM" id="SSF64210">
    <property type="entry name" value="Head-to-tail joining protein W, gpW"/>
    <property type="match status" value="1"/>
</dbReference>